<dbReference type="Gene3D" id="3.40.190.10">
    <property type="entry name" value="Periplasmic binding protein-like II"/>
    <property type="match status" value="2"/>
</dbReference>
<evidence type="ECO:0000313" key="6">
    <source>
        <dbReference type="Proteomes" id="UP000664357"/>
    </source>
</evidence>
<dbReference type="SUPFAM" id="SSF53850">
    <property type="entry name" value="Periplasmic binding protein-like II"/>
    <property type="match status" value="1"/>
</dbReference>
<evidence type="ECO:0000256" key="1">
    <source>
        <dbReference type="ARBA" id="ARBA00008520"/>
    </source>
</evidence>
<name>A0ABV0ENM6_9ENTE</name>
<keyword evidence="6" id="KW-1185">Reference proteome</keyword>
<dbReference type="PROSITE" id="PS01037">
    <property type="entry name" value="SBP_BACTERIAL_1"/>
    <property type="match status" value="1"/>
</dbReference>
<keyword evidence="2" id="KW-0813">Transport</keyword>
<dbReference type="PANTHER" id="PTHR30006:SF2">
    <property type="entry name" value="ABC TRANSPORTER SUBSTRATE-BINDING PROTEIN"/>
    <property type="match status" value="1"/>
</dbReference>
<protein>
    <submittedName>
        <fullName evidence="5">Spermidine/putrescine ABC transporter spermidine/putrescine-binding protein</fullName>
    </submittedName>
</protein>
<accession>A0ABV0ENM6</accession>
<evidence type="ECO:0000313" key="5">
    <source>
        <dbReference type="EMBL" id="MEO1770156.1"/>
    </source>
</evidence>
<dbReference type="Proteomes" id="UP000664357">
    <property type="component" value="Unassembled WGS sequence"/>
</dbReference>
<keyword evidence="3 4" id="KW-0732">Signal</keyword>
<evidence type="ECO:0000256" key="2">
    <source>
        <dbReference type="ARBA" id="ARBA00022448"/>
    </source>
</evidence>
<dbReference type="Pfam" id="PF13416">
    <property type="entry name" value="SBP_bac_8"/>
    <property type="match status" value="1"/>
</dbReference>
<dbReference type="InterPro" id="IPR006061">
    <property type="entry name" value="SBP_1_CS"/>
</dbReference>
<dbReference type="EMBL" id="JAFREL020000001">
    <property type="protein sequence ID" value="MEO1770156.1"/>
    <property type="molecule type" value="Genomic_DNA"/>
</dbReference>
<reference evidence="5 6" key="2">
    <citation type="submission" date="2024-02" db="EMBL/GenBank/DDBJ databases">
        <title>The Genome Sequence of Enterococcus sp. DIV0159.</title>
        <authorList>
            <person name="Earl A."/>
            <person name="Manson A."/>
            <person name="Gilmore M."/>
            <person name="Sanders J."/>
            <person name="Shea T."/>
            <person name="Howe W."/>
            <person name="Livny J."/>
            <person name="Cuomo C."/>
            <person name="Neafsey D."/>
            <person name="Birren B."/>
        </authorList>
    </citation>
    <scope>NUCLEOTIDE SEQUENCE [LARGE SCALE GENOMIC DNA]</scope>
    <source>
        <strain evidence="5 6">665A</strain>
    </source>
</reference>
<evidence type="ECO:0000256" key="4">
    <source>
        <dbReference type="SAM" id="SignalP"/>
    </source>
</evidence>
<comment type="caution">
    <text evidence="5">The sequence shown here is derived from an EMBL/GenBank/DDBJ whole genome shotgun (WGS) entry which is preliminary data.</text>
</comment>
<evidence type="ECO:0000256" key="3">
    <source>
        <dbReference type="ARBA" id="ARBA00022729"/>
    </source>
</evidence>
<gene>
    <name evidence="5" type="ORF">JZO67_002107</name>
</gene>
<sequence length="363" mass="38999">MKKKFLVGMVAVTSIALAACGNSAANNGGGSTGSSDDNSSSTGSKSLVVSTFGLSEDIVKKDIMDPFSKENDAKVTLEVGNSADRFTKLKNNPKSGVDVIELAQNNSTEGNQDDMFLDITEKDVPNLANLTDGAKEVYESGAGVPIAVNSIGIVYDKEKVGKEITSWDDLWSDELKGKISVPDITVTAGPLMLYVASDHAGKDIASDNGEAAFKAMEELKPNVVKTYSKSSDLANMFQSGEIEVAVVADFAVDIIKGASENVEYVVPESGTYANYNTVNIPKETENKDLALAFVNHRISEESQKAKALSLNEGPTNKDVELTEAEAENKTYGAIADRAEAVDFKMINKNLPKWIDQWNRTMNN</sequence>
<dbReference type="CDD" id="cd13589">
    <property type="entry name" value="PBP2_polyamine_RpCGA009"/>
    <property type="match status" value="1"/>
</dbReference>
<reference evidence="5 6" key="1">
    <citation type="submission" date="2021-03" db="EMBL/GenBank/DDBJ databases">
        <authorList>
            <person name="Gilmore M.S."/>
            <person name="Schwartzman J."/>
            <person name="Van Tyne D."/>
            <person name="Martin M."/>
            <person name="Earl A.M."/>
            <person name="Manson A.L."/>
            <person name="Straub T."/>
            <person name="Salamzade R."/>
            <person name="Saavedra J."/>
            <person name="Lebreton F."/>
            <person name="Prichula J."/>
            <person name="Schaufler K."/>
            <person name="Gaca A."/>
            <person name="Sgardioli B."/>
            <person name="Wagenaar J."/>
            <person name="Strong T."/>
        </authorList>
    </citation>
    <scope>NUCLEOTIDE SEQUENCE [LARGE SCALE GENOMIC DNA]</scope>
    <source>
        <strain evidence="5 6">665A</strain>
    </source>
</reference>
<dbReference type="PANTHER" id="PTHR30006">
    <property type="entry name" value="THIAMINE-BINDING PERIPLASMIC PROTEIN-RELATED"/>
    <property type="match status" value="1"/>
</dbReference>
<feature type="chain" id="PRO_5046553293" evidence="4">
    <location>
        <begin position="19"/>
        <end position="363"/>
    </location>
</feature>
<dbReference type="PROSITE" id="PS51257">
    <property type="entry name" value="PROKAR_LIPOPROTEIN"/>
    <property type="match status" value="1"/>
</dbReference>
<dbReference type="InterPro" id="IPR006059">
    <property type="entry name" value="SBP"/>
</dbReference>
<dbReference type="RefSeq" id="WP_207705102.1">
    <property type="nucleotide sequence ID" value="NZ_JAFREL020000001.1"/>
</dbReference>
<organism evidence="5 6">
    <name type="scientific">Candidatus Enterococcus ferrettii</name>
    <dbReference type="NCBI Taxonomy" id="2815324"/>
    <lineage>
        <taxon>Bacteria</taxon>
        <taxon>Bacillati</taxon>
        <taxon>Bacillota</taxon>
        <taxon>Bacilli</taxon>
        <taxon>Lactobacillales</taxon>
        <taxon>Enterococcaceae</taxon>
        <taxon>Enterococcus</taxon>
    </lineage>
</organism>
<feature type="signal peptide" evidence="4">
    <location>
        <begin position="1"/>
        <end position="18"/>
    </location>
</feature>
<proteinExistence type="inferred from homology"/>
<comment type="similarity">
    <text evidence="1">Belongs to the bacterial solute-binding protein 1 family.</text>
</comment>